<reference evidence="9" key="1">
    <citation type="submission" date="2015-05" db="EMBL/GenBank/DDBJ databases">
        <authorList>
            <person name="Rodrigo-Torres Lidia"/>
            <person name="Arahal R.David."/>
        </authorList>
    </citation>
    <scope>NUCLEOTIDE SEQUENCE [LARGE SCALE GENOMIC DNA]</scope>
    <source>
        <strain evidence="9">CECT 7321</strain>
    </source>
</reference>
<dbReference type="Pfam" id="PF00892">
    <property type="entry name" value="EamA"/>
    <property type="match status" value="2"/>
</dbReference>
<evidence type="ECO:0000256" key="4">
    <source>
        <dbReference type="ARBA" id="ARBA00022989"/>
    </source>
</evidence>
<dbReference type="InterPro" id="IPR000620">
    <property type="entry name" value="EamA_dom"/>
</dbReference>
<feature type="domain" description="EamA" evidence="7">
    <location>
        <begin position="41"/>
        <end position="172"/>
    </location>
</feature>
<evidence type="ECO:0000256" key="5">
    <source>
        <dbReference type="ARBA" id="ARBA00023136"/>
    </source>
</evidence>
<evidence type="ECO:0000259" key="7">
    <source>
        <dbReference type="Pfam" id="PF00892"/>
    </source>
</evidence>
<evidence type="ECO:0000256" key="6">
    <source>
        <dbReference type="SAM" id="Phobius"/>
    </source>
</evidence>
<feature type="transmembrane region" description="Helical" evidence="6">
    <location>
        <begin position="132"/>
        <end position="150"/>
    </location>
</feature>
<proteinExistence type="inferred from homology"/>
<gene>
    <name evidence="8" type="ORF">NIT7321_00052</name>
</gene>
<dbReference type="STRING" id="481446.NIT7645_03077"/>
<accession>A0A0H5CXA1</accession>
<feature type="transmembrane region" description="Helical" evidence="6">
    <location>
        <begin position="74"/>
        <end position="91"/>
    </location>
</feature>
<feature type="domain" description="EamA" evidence="7">
    <location>
        <begin position="181"/>
        <end position="311"/>
    </location>
</feature>
<evidence type="ECO:0000313" key="9">
    <source>
        <dbReference type="Proteomes" id="UP000043764"/>
    </source>
</evidence>
<dbReference type="GO" id="GO:0016020">
    <property type="term" value="C:membrane"/>
    <property type="evidence" value="ECO:0007669"/>
    <property type="project" value="UniProtKB-SubCell"/>
</dbReference>
<sequence>MHGYFICEGLWRDAGSDLIRTMTDNSQTTTTPQSPASQPVMGVFWMLVTGLCFVAVTALVKYLGDRIPPAESAFLRYLLGLVFLVPMLPALRRTEISKRLWQLFALRGFVHTLGVILWFFAMTQIPLAEVTAMNYLSPIYVSIGAALFLGERMALRRVGAIVVALIGALIILRPGFREVEMGHIAMLFTALAFGASYLLAKSTVGGTNPVVVVAMLSIWVTIFLAPFAISVWVTPNLWELAILFAVASFATAGHYTMTLAFAAAPVTVTQPVTFLQLLWATLLGALVFAEPVDIWVVAGGCLILAAVSFITWREAVLKKRAITPASLATKV</sequence>
<dbReference type="PANTHER" id="PTHR22911">
    <property type="entry name" value="ACYL-MALONYL CONDENSING ENZYME-RELATED"/>
    <property type="match status" value="1"/>
</dbReference>
<keyword evidence="3 6" id="KW-0812">Transmembrane</keyword>
<comment type="similarity">
    <text evidence="2">Belongs to the drug/metabolite transporter (DMT) superfamily. 10 TMS drug/metabolite exporter (DME) (TC 2.A.7.3) family.</text>
</comment>
<feature type="transmembrane region" description="Helical" evidence="6">
    <location>
        <begin position="182"/>
        <end position="200"/>
    </location>
</feature>
<evidence type="ECO:0000313" key="8">
    <source>
        <dbReference type="EMBL" id="CRL09223.1"/>
    </source>
</evidence>
<dbReference type="SUPFAM" id="SSF103481">
    <property type="entry name" value="Multidrug resistance efflux transporter EmrE"/>
    <property type="match status" value="2"/>
</dbReference>
<evidence type="ECO:0000256" key="3">
    <source>
        <dbReference type="ARBA" id="ARBA00022692"/>
    </source>
</evidence>
<keyword evidence="5 6" id="KW-0472">Membrane</keyword>
<organism evidence="8 9">
    <name type="scientific">Phaeobacter italicus</name>
    <dbReference type="NCBI Taxonomy" id="481446"/>
    <lineage>
        <taxon>Bacteria</taxon>
        <taxon>Pseudomonadati</taxon>
        <taxon>Pseudomonadota</taxon>
        <taxon>Alphaproteobacteria</taxon>
        <taxon>Rhodobacterales</taxon>
        <taxon>Roseobacteraceae</taxon>
        <taxon>Phaeobacter</taxon>
    </lineage>
</organism>
<keyword evidence="4 6" id="KW-1133">Transmembrane helix</keyword>
<dbReference type="Proteomes" id="UP000043764">
    <property type="component" value="Unassembled WGS sequence"/>
</dbReference>
<dbReference type="InterPro" id="IPR037185">
    <property type="entry name" value="EmrE-like"/>
</dbReference>
<feature type="transmembrane region" description="Helical" evidence="6">
    <location>
        <begin position="240"/>
        <end position="264"/>
    </location>
</feature>
<name>A0A0H5CXA1_9RHOB</name>
<evidence type="ECO:0000256" key="2">
    <source>
        <dbReference type="ARBA" id="ARBA00009853"/>
    </source>
</evidence>
<evidence type="ECO:0000256" key="1">
    <source>
        <dbReference type="ARBA" id="ARBA00004141"/>
    </source>
</evidence>
<feature type="transmembrane region" description="Helical" evidence="6">
    <location>
        <begin position="271"/>
        <end position="288"/>
    </location>
</feature>
<feature type="transmembrane region" description="Helical" evidence="6">
    <location>
        <begin position="103"/>
        <end position="120"/>
    </location>
</feature>
<keyword evidence="9" id="KW-1185">Reference proteome</keyword>
<protein>
    <submittedName>
        <fullName evidence="8">Carboxylate/amino acid/amine transporter</fullName>
    </submittedName>
</protein>
<dbReference type="EMBL" id="CVRL01000001">
    <property type="protein sequence ID" value="CRL09223.1"/>
    <property type="molecule type" value="Genomic_DNA"/>
</dbReference>
<dbReference type="PANTHER" id="PTHR22911:SF6">
    <property type="entry name" value="SOLUTE CARRIER FAMILY 35 MEMBER G1"/>
    <property type="match status" value="1"/>
</dbReference>
<dbReference type="Gene3D" id="1.10.3730.20">
    <property type="match status" value="1"/>
</dbReference>
<comment type="subcellular location">
    <subcellularLocation>
        <location evidence="1">Membrane</location>
        <topology evidence="1">Multi-pass membrane protein</topology>
    </subcellularLocation>
</comment>
<feature type="transmembrane region" description="Helical" evidence="6">
    <location>
        <begin position="43"/>
        <end position="62"/>
    </location>
</feature>
<feature type="transmembrane region" description="Helical" evidence="6">
    <location>
        <begin position="212"/>
        <end position="234"/>
    </location>
</feature>
<feature type="transmembrane region" description="Helical" evidence="6">
    <location>
        <begin position="157"/>
        <end position="176"/>
    </location>
</feature>
<dbReference type="AlphaFoldDB" id="A0A0H5CXA1"/>
<feature type="transmembrane region" description="Helical" evidence="6">
    <location>
        <begin position="294"/>
        <end position="312"/>
    </location>
</feature>